<evidence type="ECO:0000256" key="5">
    <source>
        <dbReference type="ARBA" id="ARBA00023098"/>
    </source>
</evidence>
<evidence type="ECO:0000256" key="9">
    <source>
        <dbReference type="ARBA" id="ARBA00046608"/>
    </source>
</evidence>
<dbReference type="PIRSF" id="PIRSF002465">
    <property type="entry name" value="Phsphlp_syn_PlsX"/>
    <property type="match status" value="1"/>
</dbReference>
<comment type="function">
    <text evidence="10">Catalyzes the reversible formation of acyl-phosphate (acyl-PO(4)) from acyl-[acyl-carrier-protein] (acyl-ACP). This enzyme utilizes acyl-ACP as fatty acyl donor, but not acyl-CoA.</text>
</comment>
<dbReference type="NCBIfam" id="TIGR00182">
    <property type="entry name" value="plsX"/>
    <property type="match status" value="1"/>
</dbReference>
<evidence type="ECO:0000256" key="7">
    <source>
        <dbReference type="ARBA" id="ARBA00023264"/>
    </source>
</evidence>
<keyword evidence="12" id="KW-1185">Reference proteome</keyword>
<keyword evidence="11" id="KW-0012">Acyltransferase</keyword>
<evidence type="ECO:0000256" key="2">
    <source>
        <dbReference type="ARBA" id="ARBA00022490"/>
    </source>
</evidence>
<gene>
    <name evidence="10 11" type="primary">plsX</name>
    <name evidence="11" type="ORF">KQI86_00340</name>
</gene>
<organism evidence="11 12">
    <name type="scientific">Clostridium mobile</name>
    <dbReference type="NCBI Taxonomy" id="2841512"/>
    <lineage>
        <taxon>Bacteria</taxon>
        <taxon>Bacillati</taxon>
        <taxon>Bacillota</taxon>
        <taxon>Clostridia</taxon>
        <taxon>Eubacteriales</taxon>
        <taxon>Clostridiaceae</taxon>
        <taxon>Clostridium</taxon>
    </lineage>
</organism>
<dbReference type="EC" id="2.3.1.274" evidence="8 10"/>
<keyword evidence="2 10" id="KW-0963">Cytoplasm</keyword>
<evidence type="ECO:0000313" key="12">
    <source>
        <dbReference type="Proteomes" id="UP000726170"/>
    </source>
</evidence>
<dbReference type="PANTHER" id="PTHR30100">
    <property type="entry name" value="FATTY ACID/PHOSPHOLIPID SYNTHESIS PROTEIN PLSX"/>
    <property type="match status" value="1"/>
</dbReference>
<dbReference type="PANTHER" id="PTHR30100:SF1">
    <property type="entry name" value="PHOSPHATE ACYLTRANSFERASE"/>
    <property type="match status" value="1"/>
</dbReference>
<dbReference type="HAMAP" id="MF_00019">
    <property type="entry name" value="PlsX"/>
    <property type="match status" value="1"/>
</dbReference>
<evidence type="ECO:0000256" key="1">
    <source>
        <dbReference type="ARBA" id="ARBA00001232"/>
    </source>
</evidence>
<protein>
    <recommendedName>
        <fullName evidence="8 10">Phosphate acyltransferase</fullName>
        <ecNumber evidence="8 10">2.3.1.274</ecNumber>
    </recommendedName>
    <alternativeName>
        <fullName evidence="10">Acyl-ACP phosphotransacylase</fullName>
    </alternativeName>
    <alternativeName>
        <fullName evidence="10">Acyl-[acyl-carrier-protein]--phosphate acyltransferase</fullName>
    </alternativeName>
    <alternativeName>
        <fullName evidence="10">Phosphate-acyl-ACP acyltransferase</fullName>
    </alternativeName>
</protein>
<proteinExistence type="inferred from homology"/>
<keyword evidence="4 10" id="KW-0808">Transferase</keyword>
<evidence type="ECO:0000256" key="8">
    <source>
        <dbReference type="ARBA" id="ARBA00024069"/>
    </source>
</evidence>
<dbReference type="InterPro" id="IPR003664">
    <property type="entry name" value="FA_synthesis"/>
</dbReference>
<dbReference type="InterPro" id="IPR012281">
    <property type="entry name" value="Phospholipid_synth_PlsX-like"/>
</dbReference>
<comment type="catalytic activity">
    <reaction evidence="1 10">
        <text>a fatty acyl-[ACP] + phosphate = an acyl phosphate + holo-[ACP]</text>
        <dbReference type="Rhea" id="RHEA:42292"/>
        <dbReference type="Rhea" id="RHEA-COMP:9685"/>
        <dbReference type="Rhea" id="RHEA-COMP:14125"/>
        <dbReference type="ChEBI" id="CHEBI:43474"/>
        <dbReference type="ChEBI" id="CHEBI:59918"/>
        <dbReference type="ChEBI" id="CHEBI:64479"/>
        <dbReference type="ChEBI" id="CHEBI:138651"/>
        <dbReference type="EC" id="2.3.1.274"/>
    </reaction>
</comment>
<evidence type="ECO:0000256" key="10">
    <source>
        <dbReference type="HAMAP-Rule" id="MF_00019"/>
    </source>
</evidence>
<sequence>MIIAVDGMGGDFAPSEVVLGCVEAIKEFNDIKIIITGNEELILKELHKYKYDTNKISVIDAKEVIDPNEPPVMAIRRKKDSSLVKALNLVKQKEAHGIISAGSTGAFMAGALFIVGRIKGIDRPALAPVMPGKNAPFMVIDVGANAECKPKNLLQFALMGKIYFEKILKVENPSVGLINIGTEEEKGNELTKATYSLLKESGLNFVGNIEPREIPKGDVNVLVCDGFTGNTVLKMFEGTAATLFDVLKDEITGSTLGKVGGLLLKPAFKNIKKKFNYKEYGGAAFLGVDGICVKAHGSSDSLAFKNAIKQCIIFHNNNILNNIKEEIIKSNHIQNIDAMDII</sequence>
<dbReference type="Pfam" id="PF02504">
    <property type="entry name" value="FA_synthesis"/>
    <property type="match status" value="1"/>
</dbReference>
<dbReference type="RefSeq" id="WP_216437172.1">
    <property type="nucleotide sequence ID" value="NZ_JAHLQF010000001.1"/>
</dbReference>
<evidence type="ECO:0000313" key="11">
    <source>
        <dbReference type="EMBL" id="MBU5482749.1"/>
    </source>
</evidence>
<dbReference type="EMBL" id="JAHLQF010000001">
    <property type="protein sequence ID" value="MBU5482749.1"/>
    <property type="molecule type" value="Genomic_DNA"/>
</dbReference>
<evidence type="ECO:0000256" key="3">
    <source>
        <dbReference type="ARBA" id="ARBA00022516"/>
    </source>
</evidence>
<keyword evidence="5 10" id="KW-0443">Lipid metabolism</keyword>
<comment type="subcellular location">
    <subcellularLocation>
        <location evidence="10">Cytoplasm</location>
    </subcellularLocation>
    <text evidence="10">Associated with the membrane possibly through PlsY.</text>
</comment>
<comment type="caution">
    <text evidence="11">The sequence shown here is derived from an EMBL/GenBank/DDBJ whole genome shotgun (WGS) entry which is preliminary data.</text>
</comment>
<evidence type="ECO:0000256" key="6">
    <source>
        <dbReference type="ARBA" id="ARBA00023209"/>
    </source>
</evidence>
<reference evidence="11 12" key="1">
    <citation type="submission" date="2021-06" db="EMBL/GenBank/DDBJ databases">
        <authorList>
            <person name="Sun Q."/>
            <person name="Li D."/>
        </authorList>
    </citation>
    <scope>NUCLEOTIDE SEQUENCE [LARGE SCALE GENOMIC DNA]</scope>
    <source>
        <strain evidence="11 12">MSJ-11</strain>
    </source>
</reference>
<comment type="similarity">
    <text evidence="10">Belongs to the PlsX family.</text>
</comment>
<keyword evidence="3 10" id="KW-0444">Lipid biosynthesis</keyword>
<accession>A0ABS6EC24</accession>
<keyword evidence="7 10" id="KW-1208">Phospholipid metabolism</keyword>
<name>A0ABS6EC24_9CLOT</name>
<comment type="pathway">
    <text evidence="10">Lipid metabolism; phospholipid metabolism.</text>
</comment>
<comment type="subunit">
    <text evidence="9 10">Homodimer. Probably interacts with PlsY.</text>
</comment>
<dbReference type="Proteomes" id="UP000726170">
    <property type="component" value="Unassembled WGS sequence"/>
</dbReference>
<keyword evidence="6 10" id="KW-0594">Phospholipid biosynthesis</keyword>
<evidence type="ECO:0000256" key="4">
    <source>
        <dbReference type="ARBA" id="ARBA00022679"/>
    </source>
</evidence>
<dbReference type="GO" id="GO:0016746">
    <property type="term" value="F:acyltransferase activity"/>
    <property type="evidence" value="ECO:0007669"/>
    <property type="project" value="UniProtKB-KW"/>
</dbReference>